<dbReference type="EMBL" id="CAEKDK010000004">
    <property type="protein sequence ID" value="CAB4277854.1"/>
    <property type="molecule type" value="Genomic_DNA"/>
</dbReference>
<dbReference type="OrthoDB" id="1431687at2759"/>
<dbReference type="Proteomes" id="UP000507245">
    <property type="component" value="Unassembled WGS sequence"/>
</dbReference>
<evidence type="ECO:0000313" key="4">
    <source>
        <dbReference type="Proteomes" id="UP000507245"/>
    </source>
</evidence>
<evidence type="ECO:0000313" key="3">
    <source>
        <dbReference type="Proteomes" id="UP000507222"/>
    </source>
</evidence>
<proteinExistence type="predicted"/>
<accession>A0A6J5X366</accession>
<evidence type="ECO:0000313" key="2">
    <source>
        <dbReference type="EMBL" id="CAB4308279.1"/>
    </source>
</evidence>
<evidence type="ECO:0000313" key="1">
    <source>
        <dbReference type="EMBL" id="CAB4277854.1"/>
    </source>
</evidence>
<gene>
    <name evidence="1" type="ORF">CURHAP_LOCUS27815</name>
    <name evidence="2" type="ORF">ORAREDHAP_LOCUS27547</name>
</gene>
<reference evidence="2 3" key="2">
    <citation type="submission" date="2020-05" db="EMBL/GenBank/DDBJ databases">
        <authorList>
            <person name="Campoy J."/>
            <person name="Schneeberger K."/>
            <person name="Spophaly S."/>
        </authorList>
    </citation>
    <scope>NUCLEOTIDE SEQUENCE [LARGE SCALE GENOMIC DNA]</scope>
    <source>
        <strain evidence="2">PruArmRojPasFocal</strain>
    </source>
</reference>
<dbReference type="Proteomes" id="UP000507222">
    <property type="component" value="Unassembled WGS sequence"/>
</dbReference>
<name>A0A6J5X366_PRUAR</name>
<organism evidence="2 4">
    <name type="scientific">Prunus armeniaca</name>
    <name type="common">Apricot</name>
    <name type="synonym">Armeniaca vulgaris</name>
    <dbReference type="NCBI Taxonomy" id="36596"/>
    <lineage>
        <taxon>Eukaryota</taxon>
        <taxon>Viridiplantae</taxon>
        <taxon>Streptophyta</taxon>
        <taxon>Embryophyta</taxon>
        <taxon>Tracheophyta</taxon>
        <taxon>Spermatophyta</taxon>
        <taxon>Magnoliopsida</taxon>
        <taxon>eudicotyledons</taxon>
        <taxon>Gunneridae</taxon>
        <taxon>Pentapetalae</taxon>
        <taxon>rosids</taxon>
        <taxon>fabids</taxon>
        <taxon>Rosales</taxon>
        <taxon>Rosaceae</taxon>
        <taxon>Amygdaloideae</taxon>
        <taxon>Amygdaleae</taxon>
        <taxon>Prunus</taxon>
    </lineage>
</organism>
<dbReference type="AlphaFoldDB" id="A0A6J5X366"/>
<sequence length="76" mass="8795">MALHLLSNILSCFSEAPQTQSKRYICDGDVCVLRNQKQLRGTKSTKNKRRHSLMRISFARLSMKRSQSFSAQQHKL</sequence>
<dbReference type="EMBL" id="CAEKKB010000004">
    <property type="protein sequence ID" value="CAB4308279.1"/>
    <property type="molecule type" value="Genomic_DNA"/>
</dbReference>
<protein>
    <submittedName>
        <fullName evidence="2">Uncharacterized protein</fullName>
    </submittedName>
</protein>
<keyword evidence="4" id="KW-1185">Reference proteome</keyword>
<reference evidence="4" key="1">
    <citation type="journal article" date="2020" name="Genome Biol.">
        <title>Gamete binning: chromosome-level and haplotype-resolved genome assembly enabled by high-throughput single-cell sequencing of gamete genomes.</title>
        <authorList>
            <person name="Campoy J.A."/>
            <person name="Sun H."/>
            <person name="Goel M."/>
            <person name="Jiao W.-B."/>
            <person name="Folz-Donahue K."/>
            <person name="Wang N."/>
            <person name="Rubio M."/>
            <person name="Liu C."/>
            <person name="Kukat C."/>
            <person name="Ruiz D."/>
            <person name="Huettel B."/>
            <person name="Schneeberger K."/>
        </authorList>
    </citation>
    <scope>NUCLEOTIDE SEQUENCE [LARGE SCALE GENOMIC DNA]</scope>
    <source>
        <strain evidence="4">cv. Rojo Pasion</strain>
    </source>
</reference>